<evidence type="ECO:0000313" key="1">
    <source>
        <dbReference type="EMBL" id="TMS38686.1"/>
    </source>
</evidence>
<accession>A0A4U8UYR6</accession>
<gene>
    <name evidence="1" type="ORF">L596_005353</name>
</gene>
<sequence length="108" mass="12018">MSSLEKRRPRCGVEFSFDFDELERGFVTQQVNNGEEAPLSSRCWSESAGDSVGVGLIPPHSKPLVSLSTKDKTATKSASENDVIQSMLFPSLFLTLSYLQSRSRQNKF</sequence>
<evidence type="ECO:0000313" key="2">
    <source>
        <dbReference type="Proteomes" id="UP000298663"/>
    </source>
</evidence>
<protein>
    <submittedName>
        <fullName evidence="1">Uncharacterized protein</fullName>
    </submittedName>
</protein>
<comment type="caution">
    <text evidence="1">The sequence shown here is derived from an EMBL/GenBank/DDBJ whole genome shotgun (WGS) entry which is preliminary data.</text>
</comment>
<organism evidence="1 2">
    <name type="scientific">Steinernema carpocapsae</name>
    <name type="common">Entomopathogenic nematode</name>
    <dbReference type="NCBI Taxonomy" id="34508"/>
    <lineage>
        <taxon>Eukaryota</taxon>
        <taxon>Metazoa</taxon>
        <taxon>Ecdysozoa</taxon>
        <taxon>Nematoda</taxon>
        <taxon>Chromadorea</taxon>
        <taxon>Rhabditida</taxon>
        <taxon>Tylenchina</taxon>
        <taxon>Panagrolaimomorpha</taxon>
        <taxon>Strongyloidoidea</taxon>
        <taxon>Steinernematidae</taxon>
        <taxon>Steinernema</taxon>
    </lineage>
</organism>
<keyword evidence="2" id="KW-1185">Reference proteome</keyword>
<dbReference type="EMBL" id="AZBU02000001">
    <property type="protein sequence ID" value="TMS38686.1"/>
    <property type="molecule type" value="Genomic_DNA"/>
</dbReference>
<proteinExistence type="predicted"/>
<reference evidence="1 2" key="2">
    <citation type="journal article" date="2019" name="G3 (Bethesda)">
        <title>Hybrid Assembly of the Genome of the Entomopathogenic Nematode Steinernema carpocapsae Identifies the X-Chromosome.</title>
        <authorList>
            <person name="Serra L."/>
            <person name="Macchietto M."/>
            <person name="Macias-Munoz A."/>
            <person name="McGill C.J."/>
            <person name="Rodriguez I.M."/>
            <person name="Rodriguez B."/>
            <person name="Murad R."/>
            <person name="Mortazavi A."/>
        </authorList>
    </citation>
    <scope>NUCLEOTIDE SEQUENCE [LARGE SCALE GENOMIC DNA]</scope>
    <source>
        <strain evidence="1 2">ALL</strain>
    </source>
</reference>
<dbReference type="Proteomes" id="UP000298663">
    <property type="component" value="Unassembled WGS sequence"/>
</dbReference>
<reference evidence="1 2" key="1">
    <citation type="journal article" date="2015" name="Genome Biol.">
        <title>Comparative genomics of Steinernema reveals deeply conserved gene regulatory networks.</title>
        <authorList>
            <person name="Dillman A.R."/>
            <person name="Macchietto M."/>
            <person name="Porter C.F."/>
            <person name="Rogers A."/>
            <person name="Williams B."/>
            <person name="Antoshechkin I."/>
            <person name="Lee M.M."/>
            <person name="Goodwin Z."/>
            <person name="Lu X."/>
            <person name="Lewis E.E."/>
            <person name="Goodrich-Blair H."/>
            <person name="Stock S.P."/>
            <person name="Adams B.J."/>
            <person name="Sternberg P.W."/>
            <person name="Mortazavi A."/>
        </authorList>
    </citation>
    <scope>NUCLEOTIDE SEQUENCE [LARGE SCALE GENOMIC DNA]</scope>
    <source>
        <strain evidence="1 2">ALL</strain>
    </source>
</reference>
<dbReference type="AlphaFoldDB" id="A0A4U8UYR6"/>
<name>A0A4U8UYR6_STECR</name>